<evidence type="ECO:0008006" key="5">
    <source>
        <dbReference type="Google" id="ProtNLM"/>
    </source>
</evidence>
<dbReference type="AlphaFoldDB" id="A0A8J7VYH2"/>
<dbReference type="Proteomes" id="UP000675747">
    <property type="component" value="Unassembled WGS sequence"/>
</dbReference>
<dbReference type="RefSeq" id="WP_211928066.1">
    <property type="nucleotide sequence ID" value="NZ_JAGQFT020000003.1"/>
</dbReference>
<protein>
    <recommendedName>
        <fullName evidence="5">DUF1598 domain-containing protein</fullName>
    </recommendedName>
</protein>
<evidence type="ECO:0000313" key="3">
    <source>
        <dbReference type="EMBL" id="MBS7456540.1"/>
    </source>
</evidence>
<dbReference type="EMBL" id="JAGQFT020000003">
    <property type="protein sequence ID" value="MBS7456540.1"/>
    <property type="molecule type" value="Genomic_DNA"/>
</dbReference>
<name>A0A8J7VYH2_9GAMM</name>
<keyword evidence="4" id="KW-1185">Reference proteome</keyword>
<organism evidence="2">
    <name type="scientific">Coralloluteibacterium stylophorae</name>
    <dbReference type="NCBI Taxonomy" id="1776034"/>
    <lineage>
        <taxon>Bacteria</taxon>
        <taxon>Pseudomonadati</taxon>
        <taxon>Pseudomonadota</taxon>
        <taxon>Gammaproteobacteria</taxon>
        <taxon>Lysobacterales</taxon>
        <taxon>Lysobacteraceae</taxon>
        <taxon>Coralloluteibacterium</taxon>
    </lineage>
</organism>
<feature type="signal peptide" evidence="1">
    <location>
        <begin position="1"/>
        <end position="32"/>
    </location>
</feature>
<gene>
    <name evidence="3" type="ORF">KB893_005230</name>
    <name evidence="2" type="ORF">KB893_17125</name>
</gene>
<evidence type="ECO:0000256" key="1">
    <source>
        <dbReference type="SAM" id="SignalP"/>
    </source>
</evidence>
<accession>A0A8J7VYH2</accession>
<reference evidence="3 4" key="1">
    <citation type="journal article" date="2021" name="Microbiol. Resour. Announc.">
        <title>Draft Genome Sequence of Coralloluteibacterium stylophorae LMG 29479T.</title>
        <authorList>
            <person name="Karlyshev A.V."/>
            <person name="Kudryashova E.B."/>
            <person name="Ariskina E.V."/>
            <person name="Conroy A.P."/>
            <person name="Abidueva E.Y."/>
        </authorList>
    </citation>
    <scope>NUCLEOTIDE SEQUENCE [LARGE SCALE GENOMIC DNA]</scope>
    <source>
        <strain evidence="3 4">LMG 29479</strain>
    </source>
</reference>
<evidence type="ECO:0000313" key="2">
    <source>
        <dbReference type="EMBL" id="MBR0564208.1"/>
    </source>
</evidence>
<reference evidence="2" key="2">
    <citation type="submission" date="2021-04" db="EMBL/GenBank/DDBJ databases">
        <authorList>
            <person name="Karlyshev A.V."/>
        </authorList>
    </citation>
    <scope>NUCLEOTIDE SEQUENCE</scope>
    <source>
        <strain evidence="2">LMG 29479</strain>
    </source>
</reference>
<sequence>MPPSPVPPLRAHRRSPCWLILVLVCTAGAAQAETESEPLLPAVDLVAPELLAGPGWNVRAMARIHGYQARFVIDTDWGTLEAESVGVLAQRVAEMPAIPVVQDATVTGVLGEAGLDQVSGPARALWNVVSNPVDAVVGLPEGVLRYFGERLRRIRDRATKLGDRAGDHIFGNGSPYRDADAPMSAWRAPLPDAEGEDEEAWWADNDVSKESVRLVKGELRFNRLRREIAARLGVDAGTDNPLIRPRLDRLAWMATIGRIGVDRIYTVLTAGASDVLGTAGTIDSNVLSLPDEDARARNDERLGYVCADPELRYDFLWRGRFSSTQQTLLVDRLLRLAPAEGCEALLETALMARSGIETRFVLDALGQIERHFGDAGRGGRFVPQGAILAYLTPGNEFVLPLPVDYLSWTPQMQEWFDSPGIGDHPYRTVLVGGRVSDLAERELTVRGWSIVSRAPYPDAPPYATAVLAPSAPATTALQ</sequence>
<proteinExistence type="predicted"/>
<dbReference type="EMBL" id="JAGQFT010000263">
    <property type="protein sequence ID" value="MBR0564208.1"/>
    <property type="molecule type" value="Genomic_DNA"/>
</dbReference>
<comment type="caution">
    <text evidence="2">The sequence shown here is derived from an EMBL/GenBank/DDBJ whole genome shotgun (WGS) entry which is preliminary data.</text>
</comment>
<evidence type="ECO:0000313" key="4">
    <source>
        <dbReference type="Proteomes" id="UP000675747"/>
    </source>
</evidence>
<keyword evidence="1" id="KW-0732">Signal</keyword>
<feature type="chain" id="PRO_5042774299" description="DUF1598 domain-containing protein" evidence="1">
    <location>
        <begin position="33"/>
        <end position="478"/>
    </location>
</feature>